<evidence type="ECO:0000313" key="5">
    <source>
        <dbReference type="EMBL" id="GAA1696896.1"/>
    </source>
</evidence>
<evidence type="ECO:0000313" key="6">
    <source>
        <dbReference type="Proteomes" id="UP001501690"/>
    </source>
</evidence>
<dbReference type="RefSeq" id="WP_344070569.1">
    <property type="nucleotide sequence ID" value="NZ_BAAAPL010000001.1"/>
</dbReference>
<dbReference type="SUPFAM" id="SSF48008">
    <property type="entry name" value="GntR ligand-binding domain-like"/>
    <property type="match status" value="1"/>
</dbReference>
<evidence type="ECO:0000259" key="4">
    <source>
        <dbReference type="PROSITE" id="PS50949"/>
    </source>
</evidence>
<dbReference type="PANTHER" id="PTHR43537">
    <property type="entry name" value="TRANSCRIPTIONAL REGULATOR, GNTR FAMILY"/>
    <property type="match status" value="1"/>
</dbReference>
<accession>A0ABN2I173</accession>
<keyword evidence="6" id="KW-1185">Reference proteome</keyword>
<reference evidence="5 6" key="1">
    <citation type="journal article" date="2019" name="Int. J. Syst. Evol. Microbiol.">
        <title>The Global Catalogue of Microorganisms (GCM) 10K type strain sequencing project: providing services to taxonomists for standard genome sequencing and annotation.</title>
        <authorList>
            <consortium name="The Broad Institute Genomics Platform"/>
            <consortium name="The Broad Institute Genome Sequencing Center for Infectious Disease"/>
            <person name="Wu L."/>
            <person name="Ma J."/>
        </authorList>
    </citation>
    <scope>NUCLEOTIDE SEQUENCE [LARGE SCALE GENOMIC DNA]</scope>
    <source>
        <strain evidence="5 6">JCM 15577</strain>
    </source>
</reference>
<dbReference type="PROSITE" id="PS50949">
    <property type="entry name" value="HTH_GNTR"/>
    <property type="match status" value="1"/>
</dbReference>
<keyword evidence="3" id="KW-0804">Transcription</keyword>
<gene>
    <name evidence="5" type="ORF">GCM10009808_12850</name>
</gene>
<dbReference type="Gene3D" id="1.10.10.10">
    <property type="entry name" value="Winged helix-like DNA-binding domain superfamily/Winged helix DNA-binding domain"/>
    <property type="match status" value="1"/>
</dbReference>
<comment type="caution">
    <text evidence="5">The sequence shown here is derived from an EMBL/GenBank/DDBJ whole genome shotgun (WGS) entry which is preliminary data.</text>
</comment>
<dbReference type="InterPro" id="IPR036388">
    <property type="entry name" value="WH-like_DNA-bd_sf"/>
</dbReference>
<evidence type="ECO:0000256" key="1">
    <source>
        <dbReference type="ARBA" id="ARBA00023015"/>
    </source>
</evidence>
<dbReference type="InterPro" id="IPR036390">
    <property type="entry name" value="WH_DNA-bd_sf"/>
</dbReference>
<evidence type="ECO:0000256" key="2">
    <source>
        <dbReference type="ARBA" id="ARBA00023125"/>
    </source>
</evidence>
<dbReference type="InterPro" id="IPR000524">
    <property type="entry name" value="Tscrpt_reg_HTH_GntR"/>
</dbReference>
<protein>
    <submittedName>
        <fullName evidence="5">GntR family transcriptional regulator</fullName>
    </submittedName>
</protein>
<dbReference type="InterPro" id="IPR008920">
    <property type="entry name" value="TF_FadR/GntR_C"/>
</dbReference>
<sequence length="230" mass="25063">MPIPLTQAPPRPLLRDTVLERLRDAIVDGTLAPDEQLRDAEIATWLGVSRTPVREALLELGRAGLVRTLPGRATTVAPLDERDIWDAQAVVAAMHRVAVRDAVPRLTSVHLDAMRDANERFAAAQTAGDVDAAHLADQQFHAVALEAGGNAAARSVLAQYEPILHRAERMRFASHEGRDSVRRHTRLIELCADGDAEGAADLAEQIWRDLVIATTPSSPSQTPHRPQETS</sequence>
<name>A0ABN2I173_9MICO</name>
<organism evidence="5 6">
    <name type="scientific">Microbacterium sediminicola</name>
    <dbReference type="NCBI Taxonomy" id="415210"/>
    <lineage>
        <taxon>Bacteria</taxon>
        <taxon>Bacillati</taxon>
        <taxon>Actinomycetota</taxon>
        <taxon>Actinomycetes</taxon>
        <taxon>Micrococcales</taxon>
        <taxon>Microbacteriaceae</taxon>
        <taxon>Microbacterium</taxon>
    </lineage>
</organism>
<dbReference type="PANTHER" id="PTHR43537:SF5">
    <property type="entry name" value="UXU OPERON TRANSCRIPTIONAL REGULATOR"/>
    <property type="match status" value="1"/>
</dbReference>
<dbReference type="InterPro" id="IPR011711">
    <property type="entry name" value="GntR_C"/>
</dbReference>
<dbReference type="EMBL" id="BAAAPL010000001">
    <property type="protein sequence ID" value="GAA1696896.1"/>
    <property type="molecule type" value="Genomic_DNA"/>
</dbReference>
<feature type="domain" description="HTH gntR-type" evidence="4">
    <location>
        <begin position="12"/>
        <end position="79"/>
    </location>
</feature>
<dbReference type="Proteomes" id="UP001501690">
    <property type="component" value="Unassembled WGS sequence"/>
</dbReference>
<dbReference type="SMART" id="SM00345">
    <property type="entry name" value="HTH_GNTR"/>
    <property type="match status" value="1"/>
</dbReference>
<dbReference type="Pfam" id="PF07729">
    <property type="entry name" value="FCD"/>
    <property type="match status" value="1"/>
</dbReference>
<keyword evidence="2" id="KW-0238">DNA-binding</keyword>
<keyword evidence="1" id="KW-0805">Transcription regulation</keyword>
<proteinExistence type="predicted"/>
<evidence type="ECO:0000256" key="3">
    <source>
        <dbReference type="ARBA" id="ARBA00023163"/>
    </source>
</evidence>
<dbReference type="CDD" id="cd07377">
    <property type="entry name" value="WHTH_GntR"/>
    <property type="match status" value="1"/>
</dbReference>
<dbReference type="Gene3D" id="1.20.120.530">
    <property type="entry name" value="GntR ligand-binding domain-like"/>
    <property type="match status" value="1"/>
</dbReference>
<dbReference type="SMART" id="SM00895">
    <property type="entry name" value="FCD"/>
    <property type="match status" value="1"/>
</dbReference>
<dbReference type="SUPFAM" id="SSF46785">
    <property type="entry name" value="Winged helix' DNA-binding domain"/>
    <property type="match status" value="1"/>
</dbReference>
<dbReference type="Pfam" id="PF00392">
    <property type="entry name" value="GntR"/>
    <property type="match status" value="1"/>
</dbReference>